<accession>A0AAW8F6X8</accession>
<dbReference type="InterPro" id="IPR012312">
    <property type="entry name" value="Hemerythrin-like"/>
</dbReference>
<feature type="domain" description="Hemerythrin-like" evidence="1">
    <location>
        <begin position="21"/>
        <end position="136"/>
    </location>
</feature>
<reference evidence="2" key="1">
    <citation type="submission" date="2023-07" db="EMBL/GenBank/DDBJ databases">
        <title>Comparative genomics of wheat-associated soil bacteria to identify genetic determinants of phenazine resistance.</title>
        <authorList>
            <person name="Mouncey N."/>
        </authorList>
    </citation>
    <scope>NUCLEOTIDE SEQUENCE</scope>
    <source>
        <strain evidence="2">V4I22</strain>
    </source>
</reference>
<evidence type="ECO:0000259" key="1">
    <source>
        <dbReference type="Pfam" id="PF01814"/>
    </source>
</evidence>
<dbReference type="Pfam" id="PF01814">
    <property type="entry name" value="Hemerythrin"/>
    <property type="match status" value="1"/>
</dbReference>
<protein>
    <submittedName>
        <fullName evidence="2">Iron-sulfur cluster repair protein YtfE (RIC family)</fullName>
    </submittedName>
</protein>
<name>A0AAW8F6X8_9ACTN</name>
<proteinExistence type="predicted"/>
<dbReference type="EMBL" id="JAUSZV010000005">
    <property type="protein sequence ID" value="MDQ0904880.1"/>
    <property type="molecule type" value="Genomic_DNA"/>
</dbReference>
<evidence type="ECO:0000313" key="3">
    <source>
        <dbReference type="Proteomes" id="UP001234216"/>
    </source>
</evidence>
<evidence type="ECO:0000313" key="2">
    <source>
        <dbReference type="EMBL" id="MDQ0904880.1"/>
    </source>
</evidence>
<organism evidence="2 3">
    <name type="scientific">Streptomyces canus</name>
    <dbReference type="NCBI Taxonomy" id="58343"/>
    <lineage>
        <taxon>Bacteria</taxon>
        <taxon>Bacillati</taxon>
        <taxon>Actinomycetota</taxon>
        <taxon>Actinomycetes</taxon>
        <taxon>Kitasatosporales</taxon>
        <taxon>Streptomycetaceae</taxon>
        <taxon>Streptomyces</taxon>
        <taxon>Streptomyces aurantiacus group</taxon>
    </lineage>
</organism>
<comment type="caution">
    <text evidence="2">The sequence shown here is derived from an EMBL/GenBank/DDBJ whole genome shotgun (WGS) entry which is preliminary data.</text>
</comment>
<dbReference type="Gene3D" id="1.20.120.520">
    <property type="entry name" value="nmb1532 protein domain like"/>
    <property type="match status" value="1"/>
</dbReference>
<dbReference type="AlphaFoldDB" id="A0AAW8F6X8"/>
<dbReference type="Proteomes" id="UP001234216">
    <property type="component" value="Unassembled WGS sequence"/>
</dbReference>
<dbReference type="CDD" id="cd12108">
    <property type="entry name" value="Hr-like"/>
    <property type="match status" value="1"/>
</dbReference>
<dbReference type="RefSeq" id="WP_306972394.1">
    <property type="nucleotide sequence ID" value="NZ_JAUSZV010000005.1"/>
</dbReference>
<gene>
    <name evidence="2" type="ORF">QFZ22_000865</name>
</gene>
<sequence length="211" mass="22917">MNHSVTEAVAVTETRLSHGLHRRATTLLSQAALRPSVPLAAVAELRDYLVKNLHHHHETEDRRLWPMISAVAPEAAEELAALSKEHDQLDGALDTLEAAPAGSDADRESLHQAADVVRELVHRHLEHEEPILFPALEKLPPESWAAFSQEVITTSPMEAAHLTVGFFDEVGTPEEVSLILSGLPAPALELVPVMREQARASLAVLSGADMS</sequence>